<keyword evidence="3" id="KW-1185">Reference proteome</keyword>
<accession>A0A3N5XZC9</accession>
<dbReference type="EMBL" id="RPOK01000003">
    <property type="protein sequence ID" value="RPJ66412.1"/>
    <property type="molecule type" value="Genomic_DNA"/>
</dbReference>
<dbReference type="Proteomes" id="UP000275281">
    <property type="component" value="Unassembled WGS sequence"/>
</dbReference>
<dbReference type="InterPro" id="IPR036249">
    <property type="entry name" value="Thioredoxin-like_sf"/>
</dbReference>
<dbReference type="RefSeq" id="WP_124027770.1">
    <property type="nucleotide sequence ID" value="NZ_JBHRSN010000006.1"/>
</dbReference>
<feature type="chain" id="PRO_5017922354" evidence="1">
    <location>
        <begin position="20"/>
        <end position="255"/>
    </location>
</feature>
<evidence type="ECO:0000256" key="1">
    <source>
        <dbReference type="SAM" id="SignalP"/>
    </source>
</evidence>
<dbReference type="AlphaFoldDB" id="A0A3N5XZC9"/>
<keyword evidence="1" id="KW-0732">Signal</keyword>
<reference evidence="2 3" key="1">
    <citation type="submission" date="2018-11" db="EMBL/GenBank/DDBJ databases">
        <authorList>
            <person name="Ye M.-Q."/>
            <person name="Du Z.-J."/>
        </authorList>
    </citation>
    <scope>NUCLEOTIDE SEQUENCE [LARGE SCALE GENOMIC DNA]</scope>
    <source>
        <strain evidence="2 3">U0105</strain>
    </source>
</reference>
<evidence type="ECO:0000313" key="2">
    <source>
        <dbReference type="EMBL" id="RPJ66412.1"/>
    </source>
</evidence>
<comment type="caution">
    <text evidence="2">The sequence shown here is derived from an EMBL/GenBank/DDBJ whole genome shotgun (WGS) entry which is preliminary data.</text>
</comment>
<feature type="signal peptide" evidence="1">
    <location>
        <begin position="1"/>
        <end position="19"/>
    </location>
</feature>
<organism evidence="2 3">
    <name type="scientific">Alteromonas sediminis</name>
    <dbReference type="NCBI Taxonomy" id="2259342"/>
    <lineage>
        <taxon>Bacteria</taxon>
        <taxon>Pseudomonadati</taxon>
        <taxon>Pseudomonadota</taxon>
        <taxon>Gammaproteobacteria</taxon>
        <taxon>Alteromonadales</taxon>
        <taxon>Alteromonadaceae</taxon>
        <taxon>Alteromonas/Salinimonas group</taxon>
        <taxon>Alteromonas</taxon>
    </lineage>
</organism>
<dbReference type="SUPFAM" id="SSF52833">
    <property type="entry name" value="Thioredoxin-like"/>
    <property type="match status" value="1"/>
</dbReference>
<sequence>MRILVLVVVLTLAAGFAAAATGSKEDTHILPAYTYQPVNDPMQAVSQALSKAKETNKRLLVVLGATWCHDSMGLAKRFSMETLHPIIQQHYETVFVDVGFLNDRRDITQRFGYATYFATPTVLIVEPQEEKLINFDTVKKWGFADSVDLQEYIEYFSGFTTTEHQHPLVQPDAAVLAFANREAARLQNAYDLLGPLLQEDEQGIQNEDFMPLWQEVRRFRFSLQNDIVDLAKEPTDEKQHVFPEYGPFSWESIEK</sequence>
<proteinExistence type="predicted"/>
<dbReference type="Pfam" id="PF13899">
    <property type="entry name" value="Thioredoxin_7"/>
    <property type="match status" value="1"/>
</dbReference>
<gene>
    <name evidence="2" type="ORF">DRW07_09970</name>
</gene>
<dbReference type="Gene3D" id="3.40.30.10">
    <property type="entry name" value="Glutaredoxin"/>
    <property type="match status" value="1"/>
</dbReference>
<dbReference type="OrthoDB" id="7629852at2"/>
<name>A0A3N5XZC9_9ALTE</name>
<evidence type="ECO:0000313" key="3">
    <source>
        <dbReference type="Proteomes" id="UP000275281"/>
    </source>
</evidence>
<protein>
    <submittedName>
        <fullName evidence="2">Thioredoxin family protein</fullName>
    </submittedName>
</protein>